<keyword evidence="2" id="KW-0378">Hydrolase</keyword>
<protein>
    <submittedName>
        <fullName evidence="2">Endonuclease domain-containing protein</fullName>
    </submittedName>
</protein>
<keyword evidence="3" id="KW-1185">Reference proteome</keyword>
<dbReference type="PANTHER" id="PTHR38590">
    <property type="entry name" value="BLL0828 PROTEIN"/>
    <property type="match status" value="1"/>
</dbReference>
<dbReference type="InterPro" id="IPR047216">
    <property type="entry name" value="Endonuclease_DUF559_bact"/>
</dbReference>
<organism evidence="2 3">
    <name type="scientific">Alteraurantiacibacter palmitatis</name>
    <dbReference type="NCBI Taxonomy" id="2054628"/>
    <lineage>
        <taxon>Bacteria</taxon>
        <taxon>Pseudomonadati</taxon>
        <taxon>Pseudomonadota</taxon>
        <taxon>Alphaproteobacteria</taxon>
        <taxon>Sphingomonadales</taxon>
        <taxon>Erythrobacteraceae</taxon>
        <taxon>Alteraurantiacibacter</taxon>
    </lineage>
</organism>
<proteinExistence type="predicted"/>
<evidence type="ECO:0000313" key="3">
    <source>
        <dbReference type="Proteomes" id="UP001595456"/>
    </source>
</evidence>
<comment type="caution">
    <text evidence="2">The sequence shown here is derived from an EMBL/GenBank/DDBJ whole genome shotgun (WGS) entry which is preliminary data.</text>
</comment>
<evidence type="ECO:0000313" key="2">
    <source>
        <dbReference type="EMBL" id="MFC3097725.1"/>
    </source>
</evidence>
<sequence length="117" mass="13139">MAEKRLTSLARELRNNPTEAEKLLWQHLCASQFCGVKFTRQCQIGGFIVDFACRRLRIAIELDGGQHAESCADGGRTQIIEAHGYRVIRFWNSDVLGNIDGVLQVIAHEIAIARNQC</sequence>
<dbReference type="SUPFAM" id="SSF52980">
    <property type="entry name" value="Restriction endonuclease-like"/>
    <property type="match status" value="1"/>
</dbReference>
<reference evidence="3" key="1">
    <citation type="journal article" date="2019" name="Int. J. Syst. Evol. Microbiol.">
        <title>The Global Catalogue of Microorganisms (GCM) 10K type strain sequencing project: providing services to taxonomists for standard genome sequencing and annotation.</title>
        <authorList>
            <consortium name="The Broad Institute Genomics Platform"/>
            <consortium name="The Broad Institute Genome Sequencing Center for Infectious Disease"/>
            <person name="Wu L."/>
            <person name="Ma J."/>
        </authorList>
    </citation>
    <scope>NUCLEOTIDE SEQUENCE [LARGE SCALE GENOMIC DNA]</scope>
    <source>
        <strain evidence="3">KCTC 52607</strain>
    </source>
</reference>
<dbReference type="EMBL" id="JBHRST010000009">
    <property type="protein sequence ID" value="MFC3097725.1"/>
    <property type="molecule type" value="Genomic_DNA"/>
</dbReference>
<dbReference type="PANTHER" id="PTHR38590:SF1">
    <property type="entry name" value="BLL0828 PROTEIN"/>
    <property type="match status" value="1"/>
</dbReference>
<evidence type="ECO:0000259" key="1">
    <source>
        <dbReference type="Pfam" id="PF04480"/>
    </source>
</evidence>
<dbReference type="CDD" id="cd01038">
    <property type="entry name" value="Endonuclease_DUF559"/>
    <property type="match status" value="1"/>
</dbReference>
<dbReference type="InterPro" id="IPR007569">
    <property type="entry name" value="DUF559"/>
</dbReference>
<feature type="domain" description="DUF559" evidence="1">
    <location>
        <begin position="5"/>
        <end position="110"/>
    </location>
</feature>
<keyword evidence="2" id="KW-0540">Nuclease</keyword>
<dbReference type="Gene3D" id="3.40.960.10">
    <property type="entry name" value="VSR Endonuclease"/>
    <property type="match status" value="1"/>
</dbReference>
<dbReference type="GO" id="GO:0004519">
    <property type="term" value="F:endonuclease activity"/>
    <property type="evidence" value="ECO:0007669"/>
    <property type="project" value="UniProtKB-KW"/>
</dbReference>
<keyword evidence="2" id="KW-0255">Endonuclease</keyword>
<dbReference type="Pfam" id="PF04480">
    <property type="entry name" value="DUF559"/>
    <property type="match status" value="1"/>
</dbReference>
<name>A0ABV7E8F9_9SPHN</name>
<dbReference type="InterPro" id="IPR011335">
    <property type="entry name" value="Restrct_endonuc-II-like"/>
</dbReference>
<gene>
    <name evidence="2" type="ORF">ACFODU_07910</name>
</gene>
<dbReference type="RefSeq" id="WP_336925106.1">
    <property type="nucleotide sequence ID" value="NZ_JBANRO010000003.1"/>
</dbReference>
<dbReference type="Proteomes" id="UP001595456">
    <property type="component" value="Unassembled WGS sequence"/>
</dbReference>
<accession>A0ABV7E8F9</accession>